<name>A0A0F8X9W9_9ZZZZ</name>
<feature type="non-terminal residue" evidence="1">
    <location>
        <position position="54"/>
    </location>
</feature>
<dbReference type="AlphaFoldDB" id="A0A0F8X9W9"/>
<protein>
    <submittedName>
        <fullName evidence="1">Uncharacterized protein</fullName>
    </submittedName>
</protein>
<organism evidence="1">
    <name type="scientific">marine sediment metagenome</name>
    <dbReference type="NCBI Taxonomy" id="412755"/>
    <lineage>
        <taxon>unclassified sequences</taxon>
        <taxon>metagenomes</taxon>
        <taxon>ecological metagenomes</taxon>
    </lineage>
</organism>
<accession>A0A0F8X9W9</accession>
<sequence length="54" mass="5799">MAVSIISPLCATVPHSGERITGEFAQCRAAALEVRFQLAELATSDSDAYPIFQD</sequence>
<evidence type="ECO:0000313" key="1">
    <source>
        <dbReference type="EMBL" id="KKK57790.1"/>
    </source>
</evidence>
<dbReference type="EMBL" id="LAZR01064300">
    <property type="protein sequence ID" value="KKK57790.1"/>
    <property type="molecule type" value="Genomic_DNA"/>
</dbReference>
<comment type="caution">
    <text evidence="1">The sequence shown here is derived from an EMBL/GenBank/DDBJ whole genome shotgun (WGS) entry which is preliminary data.</text>
</comment>
<gene>
    <name evidence="1" type="ORF">LCGC14_3050970</name>
</gene>
<proteinExistence type="predicted"/>
<reference evidence="1" key="1">
    <citation type="journal article" date="2015" name="Nature">
        <title>Complex archaea that bridge the gap between prokaryotes and eukaryotes.</title>
        <authorList>
            <person name="Spang A."/>
            <person name="Saw J.H."/>
            <person name="Jorgensen S.L."/>
            <person name="Zaremba-Niedzwiedzka K."/>
            <person name="Martijn J."/>
            <person name="Lind A.E."/>
            <person name="van Eijk R."/>
            <person name="Schleper C."/>
            <person name="Guy L."/>
            <person name="Ettema T.J."/>
        </authorList>
    </citation>
    <scope>NUCLEOTIDE SEQUENCE</scope>
</reference>